<evidence type="ECO:0000313" key="5">
    <source>
        <dbReference type="Proteomes" id="UP000001208"/>
    </source>
</evidence>
<dbReference type="EMBL" id="CP001100">
    <property type="protein sequence ID" value="ACF14601.1"/>
    <property type="molecule type" value="Genomic_DNA"/>
</dbReference>
<keyword evidence="2" id="KW-0812">Transmembrane</keyword>
<organism evidence="4 5">
    <name type="scientific">Chloroherpeton thalassium (strain ATCC 35110 / GB-78)</name>
    <dbReference type="NCBI Taxonomy" id="517418"/>
    <lineage>
        <taxon>Bacteria</taxon>
        <taxon>Pseudomonadati</taxon>
        <taxon>Chlorobiota</taxon>
        <taxon>Chlorobiia</taxon>
        <taxon>Chlorobiales</taxon>
        <taxon>Chloroherpetonaceae</taxon>
        <taxon>Chloroherpeton</taxon>
    </lineage>
</organism>
<dbReference type="RefSeq" id="WP_012500684.1">
    <property type="nucleotide sequence ID" value="NC_011026.1"/>
</dbReference>
<comment type="similarity">
    <text evidence="1">Belongs to the bacterial sugar transferase family.</text>
</comment>
<sequence length="177" mass="20692">MLYKIFIKRLFDLMVSFLFLSVFGVFFILIALAIKLESKGPVFFNQIRLGREGKTFNLYKFRTMTDNPARVHGSTEVFENNPEVTKVGNILRRYKIDELPQLINVFKGDMSIVGPRPMLPQQEEVFDQNGKKRLDVLPGCTGLAQVNGNIYLPWNERWKYDAYYVDNLSLFLDIKYY</sequence>
<dbReference type="eggNOG" id="COG2148">
    <property type="taxonomic scope" value="Bacteria"/>
</dbReference>
<keyword evidence="4" id="KW-0808">Transferase</keyword>
<reference evidence="4 5" key="1">
    <citation type="submission" date="2008-06" db="EMBL/GenBank/DDBJ databases">
        <title>Complete sequence of Chloroherpeton thalassium ATCC 35110.</title>
        <authorList>
            <consortium name="US DOE Joint Genome Institute"/>
            <person name="Lucas S."/>
            <person name="Copeland A."/>
            <person name="Lapidus A."/>
            <person name="Glavina del Rio T."/>
            <person name="Dalin E."/>
            <person name="Tice H."/>
            <person name="Bruce D."/>
            <person name="Goodwin L."/>
            <person name="Pitluck S."/>
            <person name="Schmutz J."/>
            <person name="Larimer F."/>
            <person name="Land M."/>
            <person name="Hauser L."/>
            <person name="Kyrpides N."/>
            <person name="Mikhailova N."/>
            <person name="Liu Z."/>
            <person name="Li T."/>
            <person name="Zhao F."/>
            <person name="Overmann J."/>
            <person name="Bryant D.A."/>
            <person name="Richardson P."/>
        </authorList>
    </citation>
    <scope>NUCLEOTIDE SEQUENCE [LARGE SCALE GENOMIC DNA]</scope>
    <source>
        <strain evidence="5">ATCC 35110 / GB-78</strain>
    </source>
</reference>
<dbReference type="STRING" id="517418.Ctha_2149"/>
<dbReference type="KEGG" id="cts:Ctha_2149"/>
<accession>B3QVK1</accession>
<gene>
    <name evidence="4" type="ordered locus">Ctha_2149</name>
</gene>
<proteinExistence type="inferred from homology"/>
<dbReference type="AlphaFoldDB" id="B3QVK1"/>
<dbReference type="PANTHER" id="PTHR30576">
    <property type="entry name" value="COLANIC BIOSYNTHESIS UDP-GLUCOSE LIPID CARRIER TRANSFERASE"/>
    <property type="match status" value="1"/>
</dbReference>
<evidence type="ECO:0000259" key="3">
    <source>
        <dbReference type="Pfam" id="PF02397"/>
    </source>
</evidence>
<dbReference type="PANTHER" id="PTHR30576:SF0">
    <property type="entry name" value="UNDECAPRENYL-PHOSPHATE N-ACETYLGALACTOSAMINYL 1-PHOSPHATE TRANSFERASE-RELATED"/>
    <property type="match status" value="1"/>
</dbReference>
<feature type="domain" description="Bacterial sugar transferase" evidence="3">
    <location>
        <begin position="8"/>
        <end position="175"/>
    </location>
</feature>
<dbReference type="InterPro" id="IPR003362">
    <property type="entry name" value="Bact_transf"/>
</dbReference>
<feature type="transmembrane region" description="Helical" evidence="2">
    <location>
        <begin position="12"/>
        <end position="34"/>
    </location>
</feature>
<dbReference type="Proteomes" id="UP000001208">
    <property type="component" value="Chromosome"/>
</dbReference>
<dbReference type="GO" id="GO:0016780">
    <property type="term" value="F:phosphotransferase activity, for other substituted phosphate groups"/>
    <property type="evidence" value="ECO:0007669"/>
    <property type="project" value="TreeGrafter"/>
</dbReference>
<evidence type="ECO:0000313" key="4">
    <source>
        <dbReference type="EMBL" id="ACF14601.1"/>
    </source>
</evidence>
<dbReference type="HOGENOM" id="CLU_024920_1_2_10"/>
<keyword evidence="2" id="KW-1133">Transmembrane helix</keyword>
<keyword evidence="5" id="KW-1185">Reference proteome</keyword>
<evidence type="ECO:0000256" key="2">
    <source>
        <dbReference type="SAM" id="Phobius"/>
    </source>
</evidence>
<keyword evidence="2" id="KW-0472">Membrane</keyword>
<protein>
    <submittedName>
        <fullName evidence="4">Sugar transferase</fullName>
    </submittedName>
</protein>
<evidence type="ECO:0000256" key="1">
    <source>
        <dbReference type="ARBA" id="ARBA00006464"/>
    </source>
</evidence>
<dbReference type="Pfam" id="PF02397">
    <property type="entry name" value="Bac_transf"/>
    <property type="match status" value="1"/>
</dbReference>
<name>B3QVK1_CHLT3</name>